<dbReference type="SUPFAM" id="SSF55550">
    <property type="entry name" value="SH2 domain"/>
    <property type="match status" value="1"/>
</dbReference>
<evidence type="ECO:0000259" key="7">
    <source>
        <dbReference type="PROSITE" id="PS50002"/>
    </source>
</evidence>
<dbReference type="GO" id="GO:0035591">
    <property type="term" value="F:signaling adaptor activity"/>
    <property type="evidence" value="ECO:0007669"/>
    <property type="project" value="Ensembl"/>
</dbReference>
<evidence type="ECO:0000259" key="6">
    <source>
        <dbReference type="PROSITE" id="PS50001"/>
    </source>
</evidence>
<evidence type="ECO:0000256" key="1">
    <source>
        <dbReference type="ARBA" id="ARBA00022443"/>
    </source>
</evidence>
<dbReference type="GO" id="GO:0042110">
    <property type="term" value="P:T cell activation"/>
    <property type="evidence" value="ECO:0007669"/>
    <property type="project" value="Ensembl"/>
</dbReference>
<proteinExistence type="predicted"/>
<dbReference type="SMART" id="SM00252">
    <property type="entry name" value="SH2"/>
    <property type="match status" value="1"/>
</dbReference>
<evidence type="ECO:0000256" key="3">
    <source>
        <dbReference type="PROSITE-ProRule" id="PRU00191"/>
    </source>
</evidence>
<dbReference type="Gene3D" id="3.30.505.10">
    <property type="entry name" value="SH2 domain"/>
    <property type="match status" value="1"/>
</dbReference>
<evidence type="ECO:0000313" key="9">
    <source>
        <dbReference type="Proteomes" id="UP000694426"/>
    </source>
</evidence>
<reference evidence="8" key="2">
    <citation type="submission" date="2025-09" db="UniProtKB">
        <authorList>
            <consortium name="Ensembl"/>
        </authorList>
    </citation>
    <scope>IDENTIFICATION</scope>
</reference>
<dbReference type="PRINTS" id="PR00401">
    <property type="entry name" value="SH2DOMAIN"/>
</dbReference>
<dbReference type="PROSITE" id="PS50001">
    <property type="entry name" value="SH2"/>
    <property type="match status" value="1"/>
</dbReference>
<dbReference type="PANTHER" id="PTHR46037">
    <property type="entry name" value="PROTEIN ENHANCER OF SEVENLESS 2B"/>
    <property type="match status" value="1"/>
</dbReference>
<feature type="domain" description="SH3" evidence="7">
    <location>
        <begin position="57"/>
        <end position="117"/>
    </location>
</feature>
<dbReference type="SUPFAM" id="SSF50044">
    <property type="entry name" value="SH3-domain"/>
    <property type="match status" value="1"/>
</dbReference>
<protein>
    <submittedName>
        <fullName evidence="8">Src like adaptor 2</fullName>
    </submittedName>
</protein>
<dbReference type="Pfam" id="PF00017">
    <property type="entry name" value="SH2"/>
    <property type="match status" value="1"/>
</dbReference>
<keyword evidence="1 4" id="KW-0728">SH3 domain</keyword>
<dbReference type="Gene3D" id="2.30.30.40">
    <property type="entry name" value="SH3 Domains"/>
    <property type="match status" value="1"/>
</dbReference>
<evidence type="ECO:0000256" key="4">
    <source>
        <dbReference type="PROSITE-ProRule" id="PRU00192"/>
    </source>
</evidence>
<dbReference type="PROSITE" id="PS50002">
    <property type="entry name" value="SH3"/>
    <property type="match status" value="1"/>
</dbReference>
<dbReference type="GO" id="GO:0050860">
    <property type="term" value="P:negative regulation of T cell receptor signaling pathway"/>
    <property type="evidence" value="ECO:0007669"/>
    <property type="project" value="Ensembl"/>
</dbReference>
<accession>A0A8B9CR52</accession>
<keyword evidence="2 3" id="KW-0727">SH2 domain</keyword>
<evidence type="ECO:0000313" key="8">
    <source>
        <dbReference type="Ensembl" id="ENSABRP00000022371.1"/>
    </source>
</evidence>
<dbReference type="Ensembl" id="ENSABRT00000031446.1">
    <property type="protein sequence ID" value="ENSABRP00000022371.1"/>
    <property type="gene ID" value="ENSABRG00000018917.1"/>
</dbReference>
<evidence type="ECO:0000256" key="2">
    <source>
        <dbReference type="ARBA" id="ARBA00022999"/>
    </source>
</evidence>
<dbReference type="InterPro" id="IPR001452">
    <property type="entry name" value="SH3_domain"/>
</dbReference>
<evidence type="ECO:0000256" key="5">
    <source>
        <dbReference type="SAM" id="MobiDB-lite"/>
    </source>
</evidence>
<feature type="domain" description="SH2" evidence="6">
    <location>
        <begin position="119"/>
        <end position="216"/>
    </location>
</feature>
<name>A0A8B9CR52_9AVES</name>
<dbReference type="GO" id="GO:0005794">
    <property type="term" value="C:Golgi apparatus"/>
    <property type="evidence" value="ECO:0007669"/>
    <property type="project" value="Ensembl"/>
</dbReference>
<sequence>MGSLPSREKPLSIPMAAAIPTPSPLPTQAGECSAATSIPWQAQSSQALSPVLFPTAPNSFLALALCDFPSGTDVPTVLRMGEQVHVLAEDGEWWLVASKVSGKECLIPSSCVAKVWHRWLYEGISREKAEELLLQPGNHSGSFLIRQSQTRKGCYSLSVRRTELTSWDSVTHYRIHRLENGWLYISPRLTFSNLHDLVDHYTECGEGLCCALRQPCSMESVRAAPALAQPTVVKKPSVLLSEPVPPPEEEEDNSPISLGLREAISSYLLLTDEEVPEMASTNAPRSFYSAPLSSHSAPSL</sequence>
<dbReference type="GO" id="GO:0000122">
    <property type="term" value="P:negative regulation of transcription by RNA polymerase II"/>
    <property type="evidence" value="ECO:0007669"/>
    <property type="project" value="Ensembl"/>
</dbReference>
<keyword evidence="9" id="KW-1185">Reference proteome</keyword>
<dbReference type="GO" id="GO:0050849">
    <property type="term" value="P:negative regulation of calcium-mediated signaling"/>
    <property type="evidence" value="ECO:0007669"/>
    <property type="project" value="Ensembl"/>
</dbReference>
<dbReference type="InterPro" id="IPR000980">
    <property type="entry name" value="SH2"/>
</dbReference>
<dbReference type="InterPro" id="IPR043539">
    <property type="entry name" value="Grb2-like"/>
</dbReference>
<dbReference type="InterPro" id="IPR036028">
    <property type="entry name" value="SH3-like_dom_sf"/>
</dbReference>
<dbReference type="GO" id="GO:0005654">
    <property type="term" value="C:nucleoplasm"/>
    <property type="evidence" value="ECO:0007669"/>
    <property type="project" value="Ensembl"/>
</dbReference>
<organism evidence="8 9">
    <name type="scientific">Anser brachyrhynchus</name>
    <name type="common">Pink-footed goose</name>
    <dbReference type="NCBI Taxonomy" id="132585"/>
    <lineage>
        <taxon>Eukaryota</taxon>
        <taxon>Metazoa</taxon>
        <taxon>Chordata</taxon>
        <taxon>Craniata</taxon>
        <taxon>Vertebrata</taxon>
        <taxon>Euteleostomi</taxon>
        <taxon>Archelosauria</taxon>
        <taxon>Archosauria</taxon>
        <taxon>Dinosauria</taxon>
        <taxon>Saurischia</taxon>
        <taxon>Theropoda</taxon>
        <taxon>Coelurosauria</taxon>
        <taxon>Aves</taxon>
        <taxon>Neognathae</taxon>
        <taxon>Galloanserae</taxon>
        <taxon>Anseriformes</taxon>
        <taxon>Anatidae</taxon>
        <taxon>Anserinae</taxon>
        <taxon>Anser</taxon>
    </lineage>
</organism>
<dbReference type="AlphaFoldDB" id="A0A8B9CR52"/>
<feature type="region of interest" description="Disordered" evidence="5">
    <location>
        <begin position="239"/>
        <end position="258"/>
    </location>
</feature>
<dbReference type="GeneTree" id="ENSGT00940000160331"/>
<reference evidence="8" key="1">
    <citation type="submission" date="2025-08" db="UniProtKB">
        <authorList>
            <consortium name="Ensembl"/>
        </authorList>
    </citation>
    <scope>IDENTIFICATION</scope>
</reference>
<gene>
    <name evidence="8" type="primary">SLA2</name>
</gene>
<dbReference type="InterPro" id="IPR036860">
    <property type="entry name" value="SH2_dom_sf"/>
</dbReference>
<dbReference type="Proteomes" id="UP000694426">
    <property type="component" value="Unplaced"/>
</dbReference>